<name>A0ABU0WB09_9PROT</name>
<dbReference type="Gene3D" id="3.40.140.80">
    <property type="match status" value="1"/>
</dbReference>
<dbReference type="GO" id="GO:0016787">
    <property type="term" value="F:hydrolase activity"/>
    <property type="evidence" value="ECO:0007669"/>
    <property type="project" value="UniProtKB-KW"/>
</dbReference>
<dbReference type="RefSeq" id="WP_306703370.1">
    <property type="nucleotide sequence ID" value="NZ_JAUJFI010000003.1"/>
</dbReference>
<dbReference type="Gene3D" id="3.40.50.20">
    <property type="match status" value="1"/>
</dbReference>
<feature type="domain" description="LpxI N-terminal" evidence="2">
    <location>
        <begin position="7"/>
        <end position="136"/>
    </location>
</feature>
<keyword evidence="3" id="KW-0378">Hydrolase</keyword>
<comment type="caution">
    <text evidence="3">The sequence shown here is derived from an EMBL/GenBank/DDBJ whole genome shotgun (WGS) entry which is preliminary data.</text>
</comment>
<proteinExistence type="predicted"/>
<dbReference type="InterPro" id="IPR053174">
    <property type="entry name" value="LpxI"/>
</dbReference>
<dbReference type="Pfam" id="PF06230">
    <property type="entry name" value="LpxI_C"/>
    <property type="match status" value="1"/>
</dbReference>
<evidence type="ECO:0000259" key="1">
    <source>
        <dbReference type="Pfam" id="PF06230"/>
    </source>
</evidence>
<evidence type="ECO:0000313" key="4">
    <source>
        <dbReference type="Proteomes" id="UP001227317"/>
    </source>
</evidence>
<sequence length="284" mass="29568">MSQPLPKLGILAGGGTLPARIAAAVRGQGREVFVVAFDGQTDPATVEGLPHLWSRFGAAGSIVARLKQEGVGELVFAGPVRRPSFTELLPDWYTTKFLAKVGARALGDDGLLRSVAREMEGEGFRVVGLHELLGELLTPAGPVGRLRPDAEAERDIARAVEVARALGALDVGQGAVVQQGIVLAVEAIEGTDAMLSRCAAVARPGPGGVLVKVKKPQQDRRLDLPTMGVTTVENAARAGLRGIAVEAGGSLLVDRAAVAETADRLGLFVVGIAVAQENRAENRT</sequence>
<dbReference type="EMBL" id="JAUJFI010000003">
    <property type="protein sequence ID" value="MDQ2101368.1"/>
    <property type="molecule type" value="Genomic_DNA"/>
</dbReference>
<dbReference type="EC" id="3.6.1.54" evidence="3"/>
<reference evidence="3 4" key="1">
    <citation type="submission" date="2023-06" db="EMBL/GenBank/DDBJ databases">
        <title>Azospirillum isscasensis sp.nov, a bacterium isolated from rhizosphere soil of rice.</title>
        <authorList>
            <person name="Wang H."/>
        </authorList>
    </citation>
    <scope>NUCLEOTIDE SEQUENCE [LARGE SCALE GENOMIC DNA]</scope>
    <source>
        <strain evidence="3 4">C340-1</strain>
    </source>
</reference>
<dbReference type="Proteomes" id="UP001227317">
    <property type="component" value="Unassembled WGS sequence"/>
</dbReference>
<organism evidence="3 4">
    <name type="scientific">Azospirillum isscasi</name>
    <dbReference type="NCBI Taxonomy" id="3053926"/>
    <lineage>
        <taxon>Bacteria</taxon>
        <taxon>Pseudomonadati</taxon>
        <taxon>Pseudomonadota</taxon>
        <taxon>Alphaproteobacteria</taxon>
        <taxon>Rhodospirillales</taxon>
        <taxon>Azospirillaceae</taxon>
        <taxon>Azospirillum</taxon>
    </lineage>
</organism>
<evidence type="ECO:0000313" key="3">
    <source>
        <dbReference type="EMBL" id="MDQ2101368.1"/>
    </source>
</evidence>
<accession>A0ABU0WB09</accession>
<feature type="domain" description="LpxI C-terminal" evidence="1">
    <location>
        <begin position="139"/>
        <end position="270"/>
    </location>
</feature>
<dbReference type="InterPro" id="IPR041255">
    <property type="entry name" value="LpxI_N"/>
</dbReference>
<protein>
    <submittedName>
        <fullName evidence="3">UDP-2,3-diacylglucosamine diphosphatase LpxI</fullName>
        <ecNumber evidence="3">3.6.1.54</ecNumber>
    </submittedName>
</protein>
<dbReference type="PANTHER" id="PTHR39962">
    <property type="entry name" value="BLL4848 PROTEIN"/>
    <property type="match status" value="1"/>
</dbReference>
<dbReference type="PANTHER" id="PTHR39962:SF1">
    <property type="entry name" value="LPXI FAMILY PROTEIN"/>
    <property type="match status" value="1"/>
</dbReference>
<keyword evidence="4" id="KW-1185">Reference proteome</keyword>
<dbReference type="Pfam" id="PF17930">
    <property type="entry name" value="LpxI_N"/>
    <property type="match status" value="1"/>
</dbReference>
<evidence type="ECO:0000259" key="2">
    <source>
        <dbReference type="Pfam" id="PF17930"/>
    </source>
</evidence>
<dbReference type="InterPro" id="IPR010415">
    <property type="entry name" value="LpxI_C"/>
</dbReference>
<gene>
    <name evidence="3" type="primary">lpxI</name>
    <name evidence="3" type="ORF">QSG27_01505</name>
</gene>
<dbReference type="InterPro" id="IPR043167">
    <property type="entry name" value="LpxI_C_sf"/>
</dbReference>